<accession>A0A164KK44</accession>
<reference evidence="10 11" key="1">
    <citation type="submission" date="2015-09" db="EMBL/GenBank/DDBJ databases">
        <title>Bacillus cereus food isolates.</title>
        <authorList>
            <person name="Boekhorst J."/>
        </authorList>
    </citation>
    <scope>NUCLEOTIDE SEQUENCE [LARGE SCALE GENOMIC DNA]</scope>
    <source>
        <strain evidence="10 11">B4088</strain>
    </source>
</reference>
<organism evidence="10 11">
    <name type="scientific">Bacillus cereus</name>
    <dbReference type="NCBI Taxonomy" id="1396"/>
    <lineage>
        <taxon>Bacteria</taxon>
        <taxon>Bacillati</taxon>
        <taxon>Bacillota</taxon>
        <taxon>Bacilli</taxon>
        <taxon>Bacillales</taxon>
        <taxon>Bacillaceae</taxon>
        <taxon>Bacillus</taxon>
        <taxon>Bacillus cereus group</taxon>
    </lineage>
</organism>
<dbReference type="InterPro" id="IPR052530">
    <property type="entry name" value="NAD(P)H_nitroreductase"/>
</dbReference>
<comment type="cofactor">
    <cofactor evidence="8">
        <name>FMN</name>
        <dbReference type="ChEBI" id="CHEBI:58210"/>
    </cofactor>
    <text evidence="8">Binds 1 FMN per subunit.</text>
</comment>
<keyword evidence="4 7" id="KW-0521">NADP</keyword>
<feature type="binding site" evidence="8">
    <location>
        <position position="65"/>
    </location>
    <ligand>
        <name>FMN</name>
        <dbReference type="ChEBI" id="CHEBI:58210"/>
        <note>ligand shared between dimeric partners</note>
    </ligand>
</feature>
<evidence type="ECO:0000256" key="8">
    <source>
        <dbReference type="PIRSR" id="PIRSR000232-1"/>
    </source>
</evidence>
<keyword evidence="5 7" id="KW-0560">Oxidoreductase</keyword>
<dbReference type="AlphaFoldDB" id="A0A164KK44"/>
<dbReference type="CDD" id="cd02135">
    <property type="entry name" value="YdjA-like"/>
    <property type="match status" value="1"/>
</dbReference>
<dbReference type="GO" id="GO:0016491">
    <property type="term" value="F:oxidoreductase activity"/>
    <property type="evidence" value="ECO:0007669"/>
    <property type="project" value="UniProtKB-UniRule"/>
</dbReference>
<protein>
    <recommendedName>
        <fullName evidence="7">Putative NAD(P)H nitroreductase</fullName>
        <ecNumber evidence="7">1.-.-.-</ecNumber>
    </recommendedName>
</protein>
<evidence type="ECO:0000259" key="9">
    <source>
        <dbReference type="Pfam" id="PF00881"/>
    </source>
</evidence>
<dbReference type="PANTHER" id="PTHR43821">
    <property type="entry name" value="NAD(P)H NITROREDUCTASE YDJA-RELATED"/>
    <property type="match status" value="1"/>
</dbReference>
<dbReference type="PIRSF" id="PIRSF000232">
    <property type="entry name" value="YdjA"/>
    <property type="match status" value="1"/>
</dbReference>
<evidence type="ECO:0000256" key="2">
    <source>
        <dbReference type="ARBA" id="ARBA00022630"/>
    </source>
</evidence>
<feature type="binding site" description="in other chain" evidence="8">
    <location>
        <begin position="155"/>
        <end position="157"/>
    </location>
    <ligand>
        <name>FMN</name>
        <dbReference type="ChEBI" id="CHEBI:58210"/>
        <note>ligand shared between dimeric partners</note>
    </ligand>
</feature>
<dbReference type="PATRIC" id="fig|1396.535.peg.2443"/>
<dbReference type="Pfam" id="PF00881">
    <property type="entry name" value="Nitroreductase"/>
    <property type="match status" value="1"/>
</dbReference>
<keyword evidence="6 7" id="KW-0520">NAD</keyword>
<evidence type="ECO:0000256" key="3">
    <source>
        <dbReference type="ARBA" id="ARBA00022643"/>
    </source>
</evidence>
<evidence type="ECO:0000256" key="1">
    <source>
        <dbReference type="ARBA" id="ARBA00007118"/>
    </source>
</evidence>
<dbReference type="InterPro" id="IPR000415">
    <property type="entry name" value="Nitroreductase-like"/>
</dbReference>
<evidence type="ECO:0000256" key="6">
    <source>
        <dbReference type="ARBA" id="ARBA00023027"/>
    </source>
</evidence>
<dbReference type="PANTHER" id="PTHR43821:SF1">
    <property type="entry name" value="NAD(P)H NITROREDUCTASE YDJA-RELATED"/>
    <property type="match status" value="1"/>
</dbReference>
<gene>
    <name evidence="10" type="ORF">B4088_6217</name>
</gene>
<evidence type="ECO:0000256" key="5">
    <source>
        <dbReference type="ARBA" id="ARBA00023002"/>
    </source>
</evidence>
<evidence type="ECO:0000256" key="7">
    <source>
        <dbReference type="PIRNR" id="PIRNR000232"/>
    </source>
</evidence>
<dbReference type="EMBL" id="LJKE01000128">
    <property type="protein sequence ID" value="KZD50900.1"/>
    <property type="molecule type" value="Genomic_DNA"/>
</dbReference>
<evidence type="ECO:0000256" key="4">
    <source>
        <dbReference type="ARBA" id="ARBA00022857"/>
    </source>
</evidence>
<keyword evidence="2 7" id="KW-0285">Flavoprotein</keyword>
<dbReference type="InterPro" id="IPR026021">
    <property type="entry name" value="YdjA-like"/>
</dbReference>
<comment type="similarity">
    <text evidence="1 7">Belongs to the nitroreductase family.</text>
</comment>
<comment type="caution">
    <text evidence="10">The sequence shown here is derived from an EMBL/GenBank/DDBJ whole genome shotgun (WGS) entry which is preliminary data.</text>
</comment>
<dbReference type="InterPro" id="IPR029479">
    <property type="entry name" value="Nitroreductase"/>
</dbReference>
<feature type="binding site" description="in other chain" evidence="8">
    <location>
        <begin position="36"/>
        <end position="38"/>
    </location>
    <ligand>
        <name>FMN</name>
        <dbReference type="ChEBI" id="CHEBI:58210"/>
        <note>ligand shared between dimeric partners</note>
    </ligand>
</feature>
<dbReference type="SUPFAM" id="SSF55469">
    <property type="entry name" value="FMN-dependent nitroreductase-like"/>
    <property type="match status" value="1"/>
</dbReference>
<name>A0A164KK44_BACCE</name>
<feature type="domain" description="Nitroreductase" evidence="9">
    <location>
        <begin position="33"/>
        <end position="186"/>
    </location>
</feature>
<evidence type="ECO:0000313" key="11">
    <source>
        <dbReference type="Proteomes" id="UP000076482"/>
    </source>
</evidence>
<dbReference type="Proteomes" id="UP000076482">
    <property type="component" value="Unassembled WGS sequence"/>
</dbReference>
<evidence type="ECO:0000313" key="10">
    <source>
        <dbReference type="EMBL" id="KZD50900.1"/>
    </source>
</evidence>
<sequence length="208" mass="23934">MKININNKRIHIDKNKNKGEKNMTTYTSIANVIKERRSVRTFTDKAVEKELLIELLNDATWAPNHKHREPWNCKLYIGEGRQKLVDAVLNSFTEEERAKRGKILSDRFLSTPAQIVVYINEDPRQIQRDEDYAATCAFMQNFQLLAWERGLGCVWKSGGLNYNPLFIEGLGLTRGQRIVGILHLGYFDKAPEGKARTPITEKMEIIEG</sequence>
<dbReference type="EC" id="1.-.-.-" evidence="7"/>
<proteinExistence type="inferred from homology"/>
<keyword evidence="3 7" id="KW-0288">FMN</keyword>
<dbReference type="Gene3D" id="3.40.109.10">
    <property type="entry name" value="NADH Oxidase"/>
    <property type="match status" value="1"/>
</dbReference>